<dbReference type="AlphaFoldDB" id="A0A0M2NGW8"/>
<dbReference type="InterPro" id="IPR017900">
    <property type="entry name" value="4Fe4S_Fe_S_CS"/>
</dbReference>
<keyword evidence="4" id="KW-0949">S-adenosyl-L-methionine</keyword>
<accession>A0A0M2NGW8</accession>
<dbReference type="GO" id="GO:0046872">
    <property type="term" value="F:metal ion binding"/>
    <property type="evidence" value="ECO:0007669"/>
    <property type="project" value="UniProtKB-KW"/>
</dbReference>
<feature type="domain" description="4Fe-4S ferredoxin-type" evidence="10">
    <location>
        <begin position="78"/>
        <end position="99"/>
    </location>
</feature>
<evidence type="ECO:0000259" key="11">
    <source>
        <dbReference type="PROSITE" id="PS51918"/>
    </source>
</evidence>
<feature type="domain" description="4Fe-4S ferredoxin-type" evidence="10">
    <location>
        <begin position="46"/>
        <end position="75"/>
    </location>
</feature>
<evidence type="ECO:0000256" key="9">
    <source>
        <dbReference type="ARBA" id="ARBA00047365"/>
    </source>
</evidence>
<dbReference type="InterPro" id="IPR012839">
    <property type="entry name" value="Organic_radical_activase"/>
</dbReference>
<keyword evidence="12" id="KW-0670">Pyruvate</keyword>
<dbReference type="PROSITE" id="PS01087">
    <property type="entry name" value="RADICAL_ACTIVATING"/>
    <property type="match status" value="1"/>
</dbReference>
<dbReference type="Pfam" id="PF04055">
    <property type="entry name" value="Radical_SAM"/>
    <property type="match status" value="1"/>
</dbReference>
<dbReference type="EC" id="1.97.1.4" evidence="12"/>
<dbReference type="InterPro" id="IPR017896">
    <property type="entry name" value="4Fe4S_Fe-S-bd"/>
</dbReference>
<dbReference type="InterPro" id="IPR034457">
    <property type="entry name" value="Organic_radical-activating"/>
</dbReference>
<dbReference type="PANTHER" id="PTHR30352:SF4">
    <property type="entry name" value="PYRUVATE FORMATE-LYASE 2-ACTIVATING ENZYME"/>
    <property type="match status" value="1"/>
</dbReference>
<dbReference type="InterPro" id="IPR001989">
    <property type="entry name" value="Radical_activat_CS"/>
</dbReference>
<dbReference type="PANTHER" id="PTHR30352">
    <property type="entry name" value="PYRUVATE FORMATE-LYASE-ACTIVATING ENZYME"/>
    <property type="match status" value="1"/>
</dbReference>
<evidence type="ECO:0000256" key="1">
    <source>
        <dbReference type="ARBA" id="ARBA00001966"/>
    </source>
</evidence>
<evidence type="ECO:0000313" key="13">
    <source>
        <dbReference type="Proteomes" id="UP000034076"/>
    </source>
</evidence>
<dbReference type="InterPro" id="IPR006638">
    <property type="entry name" value="Elp3/MiaA/NifB-like_rSAM"/>
</dbReference>
<sequence length="295" mass="33049">MKQGTIFNIQRYSLHDGPGIRTIIFLKGCPLKCAWCSNPESQPLRKQVVFKPDLCIGCGKCFSSCPTGERGREPFTICDIACGKCVNICPTEALEMIGEKVSVEQVMREVEKDRSFYRKSGGGMTLSGGEPLMQGEFALELIRAAKKSGIDTAIETTGYAKWEAAEEIFGEVDHILYDLKHMDDGLHKKYTGVSNRLILENLKKVAAKRSDALITRIPIIGMVNADEQNMKRSAEFLQEAGVREVHLLPYHKYGEGKYHKLYRDYELQAITPEDAQIDSIIELMREYGISAKKSG</sequence>
<keyword evidence="5" id="KW-0479">Metal-binding</keyword>
<dbReference type="Proteomes" id="UP000034076">
    <property type="component" value="Unassembled WGS sequence"/>
</dbReference>
<dbReference type="InterPro" id="IPR007197">
    <property type="entry name" value="rSAM"/>
</dbReference>
<comment type="catalytic activity">
    <reaction evidence="9">
        <text>glycyl-[protein] + reduced [flavodoxin] + S-adenosyl-L-methionine = glycin-2-yl radical-[protein] + semiquinone [flavodoxin] + 5'-deoxyadenosine + L-methionine + H(+)</text>
        <dbReference type="Rhea" id="RHEA:61976"/>
        <dbReference type="Rhea" id="RHEA-COMP:10622"/>
        <dbReference type="Rhea" id="RHEA-COMP:14480"/>
        <dbReference type="Rhea" id="RHEA-COMP:15993"/>
        <dbReference type="Rhea" id="RHEA-COMP:15994"/>
        <dbReference type="ChEBI" id="CHEBI:15378"/>
        <dbReference type="ChEBI" id="CHEBI:17319"/>
        <dbReference type="ChEBI" id="CHEBI:29947"/>
        <dbReference type="ChEBI" id="CHEBI:32722"/>
        <dbReference type="ChEBI" id="CHEBI:57618"/>
        <dbReference type="ChEBI" id="CHEBI:57844"/>
        <dbReference type="ChEBI" id="CHEBI:59789"/>
        <dbReference type="ChEBI" id="CHEBI:140311"/>
    </reaction>
</comment>
<keyword evidence="6 12" id="KW-0560">Oxidoreductase</keyword>
<evidence type="ECO:0000259" key="10">
    <source>
        <dbReference type="PROSITE" id="PS51379"/>
    </source>
</evidence>
<comment type="similarity">
    <text evidence="2">Belongs to the organic radical-activating enzymes family.</text>
</comment>
<dbReference type="EMBL" id="LAYJ01000112">
    <property type="protein sequence ID" value="KKI50196.1"/>
    <property type="molecule type" value="Genomic_DNA"/>
</dbReference>
<keyword evidence="7" id="KW-0408">Iron</keyword>
<keyword evidence="12" id="KW-0456">Lyase</keyword>
<dbReference type="InterPro" id="IPR058240">
    <property type="entry name" value="rSAM_sf"/>
</dbReference>
<dbReference type="SMART" id="SM00729">
    <property type="entry name" value="Elp3"/>
    <property type="match status" value="1"/>
</dbReference>
<gene>
    <name evidence="12" type="ORF">CHK_2259</name>
</gene>
<feature type="domain" description="Radical SAM core" evidence="11">
    <location>
        <begin position="15"/>
        <end position="290"/>
    </location>
</feature>
<evidence type="ECO:0000256" key="7">
    <source>
        <dbReference type="ARBA" id="ARBA00023004"/>
    </source>
</evidence>
<protein>
    <submittedName>
        <fullName evidence="12">Pyruvate formate-lyase activating enzyme</fullName>
        <ecNumber evidence="12">1.97.1.4</ecNumber>
    </submittedName>
</protein>
<dbReference type="CDD" id="cd01335">
    <property type="entry name" value="Radical_SAM"/>
    <property type="match status" value="1"/>
</dbReference>
<evidence type="ECO:0000256" key="2">
    <source>
        <dbReference type="ARBA" id="ARBA00009777"/>
    </source>
</evidence>
<dbReference type="GO" id="GO:0051539">
    <property type="term" value="F:4 iron, 4 sulfur cluster binding"/>
    <property type="evidence" value="ECO:0007669"/>
    <property type="project" value="UniProtKB-KW"/>
</dbReference>
<dbReference type="InterPro" id="IPR040074">
    <property type="entry name" value="BssD/PflA/YjjW"/>
</dbReference>
<dbReference type="PIRSF" id="PIRSF000371">
    <property type="entry name" value="PFL_act_enz"/>
    <property type="match status" value="1"/>
</dbReference>
<organism evidence="12 13">
    <name type="scientific">Christensenella hongkongensis</name>
    <dbReference type="NCBI Taxonomy" id="270498"/>
    <lineage>
        <taxon>Bacteria</taxon>
        <taxon>Bacillati</taxon>
        <taxon>Bacillota</taxon>
        <taxon>Clostridia</taxon>
        <taxon>Christensenellales</taxon>
        <taxon>Christensenellaceae</taxon>
        <taxon>Christensenella</taxon>
    </lineage>
</organism>
<dbReference type="PROSITE" id="PS51379">
    <property type="entry name" value="4FE4S_FER_2"/>
    <property type="match status" value="2"/>
</dbReference>
<evidence type="ECO:0000256" key="4">
    <source>
        <dbReference type="ARBA" id="ARBA00022691"/>
    </source>
</evidence>
<dbReference type="PROSITE" id="PS00198">
    <property type="entry name" value="4FE4S_FER_1"/>
    <property type="match status" value="1"/>
</dbReference>
<evidence type="ECO:0000256" key="8">
    <source>
        <dbReference type="ARBA" id="ARBA00023014"/>
    </source>
</evidence>
<dbReference type="Gene3D" id="3.30.70.20">
    <property type="match status" value="2"/>
</dbReference>
<dbReference type="SFLD" id="SFLDS00029">
    <property type="entry name" value="Radical_SAM"/>
    <property type="match status" value="1"/>
</dbReference>
<dbReference type="SFLD" id="SFLDG01066">
    <property type="entry name" value="organic_radical-activating_enz"/>
    <property type="match status" value="1"/>
</dbReference>
<evidence type="ECO:0000313" key="12">
    <source>
        <dbReference type="EMBL" id="KKI50196.1"/>
    </source>
</evidence>
<dbReference type="NCBIfam" id="TIGR02494">
    <property type="entry name" value="PFLE_PFLC"/>
    <property type="match status" value="1"/>
</dbReference>
<dbReference type="SUPFAM" id="SSF54862">
    <property type="entry name" value="4Fe-4S ferredoxins"/>
    <property type="match status" value="1"/>
</dbReference>
<comment type="cofactor">
    <cofactor evidence="1">
        <name>[4Fe-4S] cluster</name>
        <dbReference type="ChEBI" id="CHEBI:49883"/>
    </cofactor>
</comment>
<dbReference type="PATRIC" id="fig|270498.16.peg.2010"/>
<dbReference type="PROSITE" id="PS51918">
    <property type="entry name" value="RADICAL_SAM"/>
    <property type="match status" value="1"/>
</dbReference>
<keyword evidence="13" id="KW-1185">Reference proteome</keyword>
<comment type="caution">
    <text evidence="12">The sequence shown here is derived from an EMBL/GenBank/DDBJ whole genome shotgun (WGS) entry which is preliminary data.</text>
</comment>
<proteinExistence type="inferred from homology"/>
<dbReference type="GO" id="GO:0043365">
    <property type="term" value="F:[formate-C-acetyltransferase]-activating enzyme activity"/>
    <property type="evidence" value="ECO:0007669"/>
    <property type="project" value="UniProtKB-EC"/>
</dbReference>
<name>A0A0M2NGW8_9FIRM</name>
<reference evidence="12 13" key="1">
    <citation type="submission" date="2015-04" db="EMBL/GenBank/DDBJ databases">
        <title>Draft genome sequence of bacteremic isolate Catabacter hongkongensis type strain HKU16T.</title>
        <authorList>
            <person name="Lau S.K."/>
            <person name="Teng J.L."/>
            <person name="Huang Y."/>
            <person name="Curreem S.O."/>
            <person name="Tsui S.K."/>
            <person name="Woo P.C."/>
        </authorList>
    </citation>
    <scope>NUCLEOTIDE SEQUENCE [LARGE SCALE GENOMIC DNA]</scope>
    <source>
        <strain evidence="12 13">HKU16</strain>
    </source>
</reference>
<evidence type="ECO:0000256" key="6">
    <source>
        <dbReference type="ARBA" id="ARBA00023002"/>
    </source>
</evidence>
<dbReference type="Pfam" id="PF12837">
    <property type="entry name" value="Fer4_6"/>
    <property type="match status" value="1"/>
</dbReference>
<dbReference type="GO" id="GO:0016829">
    <property type="term" value="F:lyase activity"/>
    <property type="evidence" value="ECO:0007669"/>
    <property type="project" value="UniProtKB-KW"/>
</dbReference>
<evidence type="ECO:0000256" key="3">
    <source>
        <dbReference type="ARBA" id="ARBA00022485"/>
    </source>
</evidence>
<dbReference type="RefSeq" id="WP_052740535.1">
    <property type="nucleotide sequence ID" value="NZ_LAYJ01000112.1"/>
</dbReference>
<dbReference type="SFLD" id="SFLDG01118">
    <property type="entry name" value="activating_enzymes__group_2"/>
    <property type="match status" value="1"/>
</dbReference>
<keyword evidence="8" id="KW-0411">Iron-sulfur</keyword>
<dbReference type="SUPFAM" id="SSF102114">
    <property type="entry name" value="Radical SAM enzymes"/>
    <property type="match status" value="1"/>
</dbReference>
<dbReference type="Gene3D" id="3.80.30.10">
    <property type="entry name" value="pyruvate-formate lyase- activating enzyme"/>
    <property type="match status" value="1"/>
</dbReference>
<keyword evidence="3" id="KW-0004">4Fe-4S</keyword>
<dbReference type="STRING" id="270498.CHK_2259"/>
<evidence type="ECO:0000256" key="5">
    <source>
        <dbReference type="ARBA" id="ARBA00022723"/>
    </source>
</evidence>